<dbReference type="AlphaFoldDB" id="A0A0D2KCF8"/>
<evidence type="ECO:0000313" key="3">
    <source>
        <dbReference type="Proteomes" id="UP000054498"/>
    </source>
</evidence>
<protein>
    <submittedName>
        <fullName evidence="2">Uncharacterized protein</fullName>
    </submittedName>
</protein>
<dbReference type="Proteomes" id="UP000054498">
    <property type="component" value="Unassembled WGS sequence"/>
</dbReference>
<feature type="chain" id="PRO_5002245614" evidence="1">
    <location>
        <begin position="34"/>
        <end position="68"/>
    </location>
</feature>
<feature type="signal peptide" evidence="1">
    <location>
        <begin position="1"/>
        <end position="33"/>
    </location>
</feature>
<dbReference type="GeneID" id="25726311"/>
<evidence type="ECO:0000256" key="1">
    <source>
        <dbReference type="SAM" id="SignalP"/>
    </source>
</evidence>
<name>A0A0D2KCF8_9CHLO</name>
<proteinExistence type="predicted"/>
<evidence type="ECO:0000313" key="2">
    <source>
        <dbReference type="EMBL" id="KIZ07748.1"/>
    </source>
</evidence>
<sequence>MPRAARCVVPIAAAPLMRALALVLLLVAPGVQGQGLIGKRSDPLGSTGTYKSLMEVYKGAKALIADYK</sequence>
<dbReference type="RefSeq" id="XP_013906767.1">
    <property type="nucleotide sequence ID" value="XM_014051313.1"/>
</dbReference>
<keyword evidence="3" id="KW-1185">Reference proteome</keyword>
<feature type="non-terminal residue" evidence="2">
    <location>
        <position position="68"/>
    </location>
</feature>
<organism evidence="2 3">
    <name type="scientific">Monoraphidium neglectum</name>
    <dbReference type="NCBI Taxonomy" id="145388"/>
    <lineage>
        <taxon>Eukaryota</taxon>
        <taxon>Viridiplantae</taxon>
        <taxon>Chlorophyta</taxon>
        <taxon>core chlorophytes</taxon>
        <taxon>Chlorophyceae</taxon>
        <taxon>CS clade</taxon>
        <taxon>Sphaeropleales</taxon>
        <taxon>Selenastraceae</taxon>
        <taxon>Monoraphidium</taxon>
    </lineage>
</organism>
<dbReference type="KEGG" id="mng:MNEG_0193"/>
<reference evidence="2 3" key="1">
    <citation type="journal article" date="2013" name="BMC Genomics">
        <title>Reconstruction of the lipid metabolism for the microalga Monoraphidium neglectum from its genome sequence reveals characteristics suitable for biofuel production.</title>
        <authorList>
            <person name="Bogen C."/>
            <person name="Al-Dilaimi A."/>
            <person name="Albersmeier A."/>
            <person name="Wichmann J."/>
            <person name="Grundmann M."/>
            <person name="Rupp O."/>
            <person name="Lauersen K.J."/>
            <person name="Blifernez-Klassen O."/>
            <person name="Kalinowski J."/>
            <person name="Goesmann A."/>
            <person name="Mussgnug J.H."/>
            <person name="Kruse O."/>
        </authorList>
    </citation>
    <scope>NUCLEOTIDE SEQUENCE [LARGE SCALE GENOMIC DNA]</scope>
    <source>
        <strain evidence="2 3">SAG 48.87</strain>
    </source>
</reference>
<gene>
    <name evidence="2" type="ORF">MNEG_0193</name>
</gene>
<dbReference type="EMBL" id="KK100234">
    <property type="protein sequence ID" value="KIZ07748.1"/>
    <property type="molecule type" value="Genomic_DNA"/>
</dbReference>
<accession>A0A0D2KCF8</accession>
<keyword evidence="1" id="KW-0732">Signal</keyword>